<protein>
    <submittedName>
        <fullName evidence="2">Uncharacterized protein</fullName>
    </submittedName>
</protein>
<sequence length="76" mass="7185">MTAVLAAAESSAQGVPAGVLVLALVALIALVRVLRWIAGTAVRLASSVAAVSGLVVGACGVGGLATLTAVAMAASK</sequence>
<keyword evidence="1" id="KW-1133">Transmembrane helix</keyword>
<reference evidence="3" key="1">
    <citation type="journal article" date="2019" name="Int. J. Syst. Evol. Microbiol.">
        <title>The Global Catalogue of Microorganisms (GCM) 10K type strain sequencing project: providing services to taxonomists for standard genome sequencing and annotation.</title>
        <authorList>
            <consortium name="The Broad Institute Genomics Platform"/>
            <consortium name="The Broad Institute Genome Sequencing Center for Infectious Disease"/>
            <person name="Wu L."/>
            <person name="Ma J."/>
        </authorList>
    </citation>
    <scope>NUCLEOTIDE SEQUENCE [LARGE SCALE GENOMIC DNA]</scope>
    <source>
        <strain evidence="3">CGMCC 4.7641</strain>
    </source>
</reference>
<keyword evidence="1" id="KW-0472">Membrane</keyword>
<proteinExistence type="predicted"/>
<dbReference type="RefSeq" id="WP_378309104.1">
    <property type="nucleotide sequence ID" value="NZ_JBHUKS010000024.1"/>
</dbReference>
<dbReference type="Proteomes" id="UP001597483">
    <property type="component" value="Unassembled WGS sequence"/>
</dbReference>
<evidence type="ECO:0000313" key="3">
    <source>
        <dbReference type="Proteomes" id="UP001597483"/>
    </source>
</evidence>
<evidence type="ECO:0000313" key="2">
    <source>
        <dbReference type="EMBL" id="MFD2471865.1"/>
    </source>
</evidence>
<dbReference type="EMBL" id="JBHUKS010000024">
    <property type="protein sequence ID" value="MFD2471865.1"/>
    <property type="molecule type" value="Genomic_DNA"/>
</dbReference>
<keyword evidence="3" id="KW-1185">Reference proteome</keyword>
<gene>
    <name evidence="2" type="ORF">ACFSVL_31030</name>
</gene>
<evidence type="ECO:0000256" key="1">
    <source>
        <dbReference type="SAM" id="Phobius"/>
    </source>
</evidence>
<organism evidence="2 3">
    <name type="scientific">Amycolatopsis silviterrae</name>
    <dbReference type="NCBI Taxonomy" id="1656914"/>
    <lineage>
        <taxon>Bacteria</taxon>
        <taxon>Bacillati</taxon>
        <taxon>Actinomycetota</taxon>
        <taxon>Actinomycetes</taxon>
        <taxon>Pseudonocardiales</taxon>
        <taxon>Pseudonocardiaceae</taxon>
        <taxon>Amycolatopsis</taxon>
    </lineage>
</organism>
<keyword evidence="1" id="KW-0812">Transmembrane</keyword>
<comment type="caution">
    <text evidence="2">The sequence shown here is derived from an EMBL/GenBank/DDBJ whole genome shotgun (WGS) entry which is preliminary data.</text>
</comment>
<accession>A0ABW5HFD2</accession>
<name>A0ABW5HFD2_9PSEU</name>
<feature type="transmembrane region" description="Helical" evidence="1">
    <location>
        <begin position="15"/>
        <end position="34"/>
    </location>
</feature>
<feature type="transmembrane region" description="Helical" evidence="1">
    <location>
        <begin position="46"/>
        <end position="74"/>
    </location>
</feature>